<reference evidence="2" key="1">
    <citation type="journal article" date="2019" name="Int. J. Syst. Evol. Microbiol.">
        <title>The Global Catalogue of Microorganisms (GCM) 10K type strain sequencing project: providing services to taxonomists for standard genome sequencing and annotation.</title>
        <authorList>
            <consortium name="The Broad Institute Genomics Platform"/>
            <consortium name="The Broad Institute Genome Sequencing Center for Infectious Disease"/>
            <person name="Wu L."/>
            <person name="Ma J."/>
        </authorList>
    </citation>
    <scope>NUCLEOTIDE SEQUENCE [LARGE SCALE GENOMIC DNA]</scope>
    <source>
        <strain evidence="2">JCM 16722</strain>
    </source>
</reference>
<dbReference type="InterPro" id="IPR015915">
    <property type="entry name" value="Kelch-typ_b-propeller"/>
</dbReference>
<dbReference type="Pfam" id="PF24996">
    <property type="entry name" value="NANM"/>
    <property type="match status" value="1"/>
</dbReference>
<protein>
    <recommendedName>
        <fullName evidence="3">Galactose oxidase</fullName>
    </recommendedName>
</protein>
<gene>
    <name evidence="1" type="ORF">GCM10022218_05340</name>
</gene>
<dbReference type="PANTHER" id="PTHR46773">
    <property type="match status" value="1"/>
</dbReference>
<dbReference type="Gene3D" id="2.120.10.80">
    <property type="entry name" value="Kelch-type beta propeller"/>
    <property type="match status" value="1"/>
</dbReference>
<dbReference type="InterPro" id="IPR053256">
    <property type="entry name" value="Kelch_repeat-containing"/>
</dbReference>
<dbReference type="Proteomes" id="UP001500167">
    <property type="component" value="Unassembled WGS sequence"/>
</dbReference>
<dbReference type="RefSeq" id="WP_346084136.1">
    <property type="nucleotide sequence ID" value="NZ_BAAAZK010000002.1"/>
</dbReference>
<dbReference type="EMBL" id="BAAAZK010000002">
    <property type="protein sequence ID" value="GAA4169056.1"/>
    <property type="molecule type" value="Genomic_DNA"/>
</dbReference>
<evidence type="ECO:0008006" key="3">
    <source>
        <dbReference type="Google" id="ProtNLM"/>
    </source>
</evidence>
<comment type="caution">
    <text evidence="1">The sequence shown here is derived from an EMBL/GenBank/DDBJ whole genome shotgun (WGS) entry which is preliminary data.</text>
</comment>
<dbReference type="InterPro" id="IPR056734">
    <property type="entry name" value="NANM"/>
</dbReference>
<organism evidence="1 2">
    <name type="scientific">Sphingobacterium ginsenosidimutans</name>
    <dbReference type="NCBI Taxonomy" id="687845"/>
    <lineage>
        <taxon>Bacteria</taxon>
        <taxon>Pseudomonadati</taxon>
        <taxon>Bacteroidota</taxon>
        <taxon>Sphingobacteriia</taxon>
        <taxon>Sphingobacteriales</taxon>
        <taxon>Sphingobacteriaceae</taxon>
        <taxon>Sphingobacterium</taxon>
    </lineage>
</organism>
<accession>A0ABP7ZSR0</accession>
<keyword evidence="2" id="KW-1185">Reference proteome</keyword>
<evidence type="ECO:0000313" key="1">
    <source>
        <dbReference type="EMBL" id="GAA4169056.1"/>
    </source>
</evidence>
<name>A0ABP7ZSR0_9SPHI</name>
<evidence type="ECO:0000313" key="2">
    <source>
        <dbReference type="Proteomes" id="UP001500167"/>
    </source>
</evidence>
<proteinExistence type="predicted"/>
<dbReference type="PANTHER" id="PTHR46773:SF5">
    <property type="entry name" value="OS04G0487100 PROTEIN"/>
    <property type="match status" value="1"/>
</dbReference>
<sequence>MTKQNWMGIVVGILFASSVNGQVGRLEWRNSIELPMMQNGKPSIGVAGPIAGLSNGYLLIGGGANFPDLPPWEGGAKEIQRELFVYSKKGKTVHLLARDTLAEAVAYAASLCLPNGLCVIGGETQEGKTNACHLINFDKDTGKITALRYPDLPSPLSNMGAVCIENKIFIVGGEFQDAVSDQILQLDLNNLAQGWIQVGTLPYAASHLQLLADKSHNLFVVGGRKANKDTASTLYQTVLKSSDGGKHWEKLTEIPFKAAAAVACILPDDGLWLLSADRGTTFHRVETLIFEAKRASDQQEAKQLIEVKNQLQRNHPGFGREIWRYDLSYEKWKKTGELPSNAPVTTTAVVWDDMIVLPSGEVKAGVRSPKILLATFLK</sequence>
<dbReference type="SUPFAM" id="SSF117281">
    <property type="entry name" value="Kelch motif"/>
    <property type="match status" value="1"/>
</dbReference>